<gene>
    <name evidence="2" type="ORF">AB1E22_21685</name>
</gene>
<feature type="signal peptide" evidence="1">
    <location>
        <begin position="1"/>
        <end position="23"/>
    </location>
</feature>
<organism evidence="2 3">
    <name type="scientific">Buttiauxella gaviniae</name>
    <dbReference type="NCBI Taxonomy" id="82990"/>
    <lineage>
        <taxon>Bacteria</taxon>
        <taxon>Pseudomonadati</taxon>
        <taxon>Pseudomonadota</taxon>
        <taxon>Gammaproteobacteria</taxon>
        <taxon>Enterobacterales</taxon>
        <taxon>Enterobacteriaceae</taxon>
        <taxon>Buttiauxella</taxon>
    </lineage>
</organism>
<reference evidence="2 3" key="1">
    <citation type="submission" date="2024-07" db="EMBL/GenBank/DDBJ databases">
        <authorList>
            <person name="Wang L."/>
        </authorList>
    </citation>
    <scope>NUCLEOTIDE SEQUENCE [LARGE SCALE GENOMIC DNA]</scope>
    <source>
        <strain evidence="2 3">WL359</strain>
    </source>
</reference>
<sequence length="68" mass="7460">MIKIIIPTVIVMAFFVACGNAPAKRIAQCERHGEKDGVCAAQEWDFDMDSPYSDSDLSNLAGRVKAQE</sequence>
<evidence type="ECO:0000256" key="1">
    <source>
        <dbReference type="SAM" id="SignalP"/>
    </source>
</evidence>
<comment type="caution">
    <text evidence="2">The sequence shown here is derived from an EMBL/GenBank/DDBJ whole genome shotgun (WGS) entry which is preliminary data.</text>
</comment>
<evidence type="ECO:0008006" key="4">
    <source>
        <dbReference type="Google" id="ProtNLM"/>
    </source>
</evidence>
<proteinExistence type="predicted"/>
<keyword evidence="3" id="KW-1185">Reference proteome</keyword>
<keyword evidence="1" id="KW-0732">Signal</keyword>
<evidence type="ECO:0000313" key="3">
    <source>
        <dbReference type="Proteomes" id="UP001555342"/>
    </source>
</evidence>
<protein>
    <recommendedName>
        <fullName evidence="4">Lipoprotein</fullName>
    </recommendedName>
</protein>
<dbReference type="EMBL" id="JBFMVT010000002">
    <property type="protein sequence ID" value="MEW7315288.1"/>
    <property type="molecule type" value="Genomic_DNA"/>
</dbReference>
<evidence type="ECO:0000313" key="2">
    <source>
        <dbReference type="EMBL" id="MEW7315288.1"/>
    </source>
</evidence>
<name>A0ABV3P0F2_9ENTR</name>
<dbReference type="RefSeq" id="WP_367597280.1">
    <property type="nucleotide sequence ID" value="NZ_JBFMVT010000002.1"/>
</dbReference>
<dbReference type="Proteomes" id="UP001555342">
    <property type="component" value="Unassembled WGS sequence"/>
</dbReference>
<dbReference type="PROSITE" id="PS51257">
    <property type="entry name" value="PROKAR_LIPOPROTEIN"/>
    <property type="match status" value="1"/>
</dbReference>
<feature type="chain" id="PRO_5046161403" description="Lipoprotein" evidence="1">
    <location>
        <begin position="24"/>
        <end position="68"/>
    </location>
</feature>
<accession>A0ABV3P0F2</accession>